<evidence type="ECO:0000313" key="2">
    <source>
        <dbReference type="EMBL" id="PWN26160.1"/>
    </source>
</evidence>
<keyword evidence="3" id="KW-1185">Reference proteome</keyword>
<sequence>MDNLEAQDIVVLPLVESERPPQGPTPRNQGQVYSKSNHRFYMLLLSSSATAPVPSPALVAALMNRAGEMSITPSPSSGSPQDGQHLSRKARYATRPHQTRCHVSFITLGRAAQPSQCQPSPHPNRPALRMSIEREVAQSLARARSCVFPAGLRARRRRHWLHVGLSIAVTRSQLIEPLHLR</sequence>
<dbReference type="GeneID" id="37031432"/>
<proteinExistence type="predicted"/>
<organism evidence="2 3">
    <name type="scientific">Jaminaea rosea</name>
    <dbReference type="NCBI Taxonomy" id="1569628"/>
    <lineage>
        <taxon>Eukaryota</taxon>
        <taxon>Fungi</taxon>
        <taxon>Dikarya</taxon>
        <taxon>Basidiomycota</taxon>
        <taxon>Ustilaginomycotina</taxon>
        <taxon>Exobasidiomycetes</taxon>
        <taxon>Microstromatales</taxon>
        <taxon>Microstromatales incertae sedis</taxon>
        <taxon>Jaminaea</taxon>
    </lineage>
</organism>
<evidence type="ECO:0000256" key="1">
    <source>
        <dbReference type="SAM" id="MobiDB-lite"/>
    </source>
</evidence>
<accession>A0A316ULP5</accession>
<dbReference type="Proteomes" id="UP000245884">
    <property type="component" value="Unassembled WGS sequence"/>
</dbReference>
<feature type="region of interest" description="Disordered" evidence="1">
    <location>
        <begin position="69"/>
        <end position="96"/>
    </location>
</feature>
<name>A0A316ULP5_9BASI</name>
<feature type="compositionally biased region" description="Basic residues" evidence="1">
    <location>
        <begin position="86"/>
        <end position="96"/>
    </location>
</feature>
<dbReference type="RefSeq" id="XP_025360772.1">
    <property type="nucleotide sequence ID" value="XM_025509609.1"/>
</dbReference>
<evidence type="ECO:0000313" key="3">
    <source>
        <dbReference type="Proteomes" id="UP000245884"/>
    </source>
</evidence>
<protein>
    <submittedName>
        <fullName evidence="2">Uncharacterized protein</fullName>
    </submittedName>
</protein>
<gene>
    <name evidence="2" type="ORF">BDZ90DRAFT_46402</name>
</gene>
<dbReference type="AlphaFoldDB" id="A0A316ULP5"/>
<reference evidence="2 3" key="1">
    <citation type="journal article" date="2018" name="Mol. Biol. Evol.">
        <title>Broad Genomic Sampling Reveals a Smut Pathogenic Ancestry of the Fungal Clade Ustilaginomycotina.</title>
        <authorList>
            <person name="Kijpornyongpan T."/>
            <person name="Mondo S.J."/>
            <person name="Barry K."/>
            <person name="Sandor L."/>
            <person name="Lee J."/>
            <person name="Lipzen A."/>
            <person name="Pangilinan J."/>
            <person name="LaButti K."/>
            <person name="Hainaut M."/>
            <person name="Henrissat B."/>
            <person name="Grigoriev I.V."/>
            <person name="Spatafora J.W."/>
            <person name="Aime M.C."/>
        </authorList>
    </citation>
    <scope>NUCLEOTIDE SEQUENCE [LARGE SCALE GENOMIC DNA]</scope>
    <source>
        <strain evidence="2 3">MCA 5214</strain>
    </source>
</reference>
<dbReference type="EMBL" id="KZ819672">
    <property type="protein sequence ID" value="PWN26160.1"/>
    <property type="molecule type" value="Genomic_DNA"/>
</dbReference>